<dbReference type="InterPro" id="IPR011009">
    <property type="entry name" value="Kinase-like_dom_sf"/>
</dbReference>
<dbReference type="GO" id="GO:0004674">
    <property type="term" value="F:protein serine/threonine kinase activity"/>
    <property type="evidence" value="ECO:0007669"/>
    <property type="project" value="UniProtKB-KW"/>
</dbReference>
<dbReference type="Pfam" id="PF00069">
    <property type="entry name" value="Pkinase"/>
    <property type="match status" value="1"/>
</dbReference>
<dbReference type="CDD" id="cd14014">
    <property type="entry name" value="STKc_PknB_like"/>
    <property type="match status" value="1"/>
</dbReference>
<evidence type="ECO:0000259" key="6">
    <source>
        <dbReference type="PROSITE" id="PS50011"/>
    </source>
</evidence>
<feature type="domain" description="Protein kinase" evidence="6">
    <location>
        <begin position="268"/>
        <end position="529"/>
    </location>
</feature>
<dbReference type="SMART" id="SM00332">
    <property type="entry name" value="PP2Cc"/>
    <property type="match status" value="1"/>
</dbReference>
<dbReference type="SMART" id="SM00331">
    <property type="entry name" value="PP2C_SIG"/>
    <property type="match status" value="1"/>
</dbReference>
<feature type="transmembrane region" description="Helical" evidence="5">
    <location>
        <begin position="546"/>
        <end position="564"/>
    </location>
</feature>
<evidence type="ECO:0000259" key="7">
    <source>
        <dbReference type="PROSITE" id="PS51746"/>
    </source>
</evidence>
<dbReference type="Gene3D" id="3.30.200.20">
    <property type="entry name" value="Phosphorylase Kinase, domain 1"/>
    <property type="match status" value="1"/>
</dbReference>
<dbReference type="Gene3D" id="3.60.40.10">
    <property type="entry name" value="PPM-type phosphatase domain"/>
    <property type="match status" value="1"/>
</dbReference>
<dbReference type="PANTHER" id="PTHR43289:SF6">
    <property type="entry name" value="SERINE_THREONINE-PROTEIN KINASE NEKL-3"/>
    <property type="match status" value="1"/>
</dbReference>
<dbReference type="SMART" id="SM00220">
    <property type="entry name" value="S_TKc"/>
    <property type="match status" value="1"/>
</dbReference>
<evidence type="ECO:0000256" key="4">
    <source>
        <dbReference type="ARBA" id="ARBA00022840"/>
    </source>
</evidence>
<evidence type="ECO:0000313" key="8">
    <source>
        <dbReference type="EMBL" id="VAW75532.1"/>
    </source>
</evidence>
<dbReference type="InterPro" id="IPR000719">
    <property type="entry name" value="Prot_kinase_dom"/>
</dbReference>
<dbReference type="InterPro" id="IPR008271">
    <property type="entry name" value="Ser/Thr_kinase_AS"/>
</dbReference>
<dbReference type="Pfam" id="PF13672">
    <property type="entry name" value="PP2C_2"/>
    <property type="match status" value="1"/>
</dbReference>
<reference evidence="8" key="1">
    <citation type="submission" date="2018-06" db="EMBL/GenBank/DDBJ databases">
        <authorList>
            <person name="Zhirakovskaya E."/>
        </authorList>
    </citation>
    <scope>NUCLEOTIDE SEQUENCE</scope>
</reference>
<evidence type="ECO:0000256" key="5">
    <source>
        <dbReference type="SAM" id="Phobius"/>
    </source>
</evidence>
<dbReference type="InterPro" id="IPR036457">
    <property type="entry name" value="PPM-type-like_dom_sf"/>
</dbReference>
<evidence type="ECO:0000256" key="3">
    <source>
        <dbReference type="ARBA" id="ARBA00022777"/>
    </source>
</evidence>
<dbReference type="PROSITE" id="PS50011">
    <property type="entry name" value="PROTEIN_KINASE_DOM"/>
    <property type="match status" value="1"/>
</dbReference>
<keyword evidence="4" id="KW-0067">ATP-binding</keyword>
<dbReference type="SUPFAM" id="SSF56112">
    <property type="entry name" value="Protein kinase-like (PK-like)"/>
    <property type="match status" value="1"/>
</dbReference>
<proteinExistence type="predicted"/>
<dbReference type="PROSITE" id="PS00108">
    <property type="entry name" value="PROTEIN_KINASE_ST"/>
    <property type="match status" value="1"/>
</dbReference>
<evidence type="ECO:0000256" key="2">
    <source>
        <dbReference type="ARBA" id="ARBA00022741"/>
    </source>
</evidence>
<keyword evidence="8" id="KW-0723">Serine/threonine-protein kinase</keyword>
<organism evidence="8">
    <name type="scientific">hydrothermal vent metagenome</name>
    <dbReference type="NCBI Taxonomy" id="652676"/>
    <lineage>
        <taxon>unclassified sequences</taxon>
        <taxon>metagenomes</taxon>
        <taxon>ecological metagenomes</taxon>
    </lineage>
</organism>
<sequence length="565" mass="63717">MPKLTIIAGQHSEAGTKESNDDSCGIRIPEGALLTDKGVAAVIADGMSGSEAGREAADSCVKGFLNDYFSTPDSWTVETSGEKILGALNSWLYSQGHQQYGTPKGLVTTLSVMVIKSTTAYLFHVGDTRIYRLRDGEFEQMTHDHRVTVGADKSYLSRAMGIDVHLDIDYRSFAVEKGDAYLLTTDGIHDFVDDTTLKRLVVENIKTPEEGAKVIVRKAVINQSNDNLSAQLLCINDLPQGDEHEFFRKLTQFPFPPPLEPGMVLDGYRILREVHASNRTQVYLALDTETDTQVVLKTPSVNFEDDPEFIDQFLHEEWAGKRLNSAHVLRVLEPHGRRQFLYYVTEYIKGTTLRQWMHDHPQPSLDEMRNIIEQITRGLRAMHRQEMIHQDLKPENIMLDEHGVVKIIDFGSTKIAGIAEITTPLERDNVLGTRNYTAPEYLRGHGGSSRSDIYSLGVIAYEMLSGKLPYPKELTERNMNKVSYVSIREHNKATPAWVDGALMKAVAINPERRHSLLSEFIYELSHPNENYTRLNQQPLIERNPVAFWRALAIIFMGTTIAALLF</sequence>
<protein>
    <submittedName>
        <fullName evidence="8">Serine/threonine protein kinase</fullName>
    </submittedName>
</protein>
<dbReference type="GO" id="GO:0005524">
    <property type="term" value="F:ATP binding"/>
    <property type="evidence" value="ECO:0007669"/>
    <property type="project" value="UniProtKB-KW"/>
</dbReference>
<dbReference type="InterPro" id="IPR001932">
    <property type="entry name" value="PPM-type_phosphatase-like_dom"/>
</dbReference>
<keyword evidence="2" id="KW-0547">Nucleotide-binding</keyword>
<keyword evidence="3 8" id="KW-0418">Kinase</keyword>
<dbReference type="PROSITE" id="PS51746">
    <property type="entry name" value="PPM_2"/>
    <property type="match status" value="1"/>
</dbReference>
<dbReference type="PANTHER" id="PTHR43289">
    <property type="entry name" value="MITOGEN-ACTIVATED PROTEIN KINASE KINASE KINASE 20-RELATED"/>
    <property type="match status" value="1"/>
</dbReference>
<keyword evidence="1" id="KW-0808">Transferase</keyword>
<accession>A0A3B0YJR1</accession>
<keyword evidence="5" id="KW-0472">Membrane</keyword>
<dbReference type="CDD" id="cd00143">
    <property type="entry name" value="PP2Cc"/>
    <property type="match status" value="1"/>
</dbReference>
<keyword evidence="5" id="KW-0812">Transmembrane</keyword>
<evidence type="ECO:0000256" key="1">
    <source>
        <dbReference type="ARBA" id="ARBA00022679"/>
    </source>
</evidence>
<name>A0A3B0YJR1_9ZZZZ</name>
<feature type="domain" description="PPM-type phosphatase" evidence="7">
    <location>
        <begin position="7"/>
        <end position="235"/>
    </location>
</feature>
<dbReference type="EMBL" id="UOFN01000048">
    <property type="protein sequence ID" value="VAW75532.1"/>
    <property type="molecule type" value="Genomic_DNA"/>
</dbReference>
<gene>
    <name evidence="8" type="ORF">MNBD_GAMMA15-2436</name>
</gene>
<dbReference type="AlphaFoldDB" id="A0A3B0YJR1"/>
<dbReference type="SUPFAM" id="SSF81606">
    <property type="entry name" value="PP2C-like"/>
    <property type="match status" value="1"/>
</dbReference>
<keyword evidence="5" id="KW-1133">Transmembrane helix</keyword>
<dbReference type="Gene3D" id="1.10.510.10">
    <property type="entry name" value="Transferase(Phosphotransferase) domain 1"/>
    <property type="match status" value="1"/>
</dbReference>